<evidence type="ECO:0000313" key="1">
    <source>
        <dbReference type="EMBL" id="AQK69333.1"/>
    </source>
</evidence>
<proteinExistence type="predicted"/>
<accession>A0A1D6H3B1</accession>
<protein>
    <submittedName>
        <fullName evidence="1">Nuclear pore complex protein NUP155</fullName>
    </submittedName>
</protein>
<organism evidence="1">
    <name type="scientific">Zea mays</name>
    <name type="common">Maize</name>
    <dbReference type="NCBI Taxonomy" id="4577"/>
    <lineage>
        <taxon>Eukaryota</taxon>
        <taxon>Viridiplantae</taxon>
        <taxon>Streptophyta</taxon>
        <taxon>Embryophyta</taxon>
        <taxon>Tracheophyta</taxon>
        <taxon>Spermatophyta</taxon>
        <taxon>Magnoliopsida</taxon>
        <taxon>Liliopsida</taxon>
        <taxon>Poales</taxon>
        <taxon>Poaceae</taxon>
        <taxon>PACMAD clade</taxon>
        <taxon>Panicoideae</taxon>
        <taxon>Andropogonodae</taxon>
        <taxon>Andropogoneae</taxon>
        <taxon>Tripsacinae</taxon>
        <taxon>Zea</taxon>
    </lineage>
</organism>
<reference evidence="1" key="1">
    <citation type="submission" date="2015-12" db="EMBL/GenBank/DDBJ databases">
        <title>Update maize B73 reference genome by single molecule sequencing technologies.</title>
        <authorList>
            <consortium name="Maize Genome Sequencing Project"/>
            <person name="Ware D."/>
        </authorList>
    </citation>
    <scope>NUCLEOTIDE SEQUENCE</scope>
    <source>
        <tissue evidence="1">Seedling</tissue>
    </source>
</reference>
<sequence>MLTCHLPSRSIRARLPSRFLQPRAPSFDGADPPRLPSPSALPRSIRHHPRFLQSRAPSTARIPRPQIT</sequence>
<name>A0A1D6H3B1_MAIZE</name>
<dbReference type="AlphaFoldDB" id="A0A1D6H3B1"/>
<gene>
    <name evidence="1" type="ORF">ZEAMMB73_Zm00001d015707</name>
</gene>
<dbReference type="EMBL" id="CM000781">
    <property type="protein sequence ID" value="AQK69333.1"/>
    <property type="molecule type" value="Genomic_DNA"/>
</dbReference>